<gene>
    <name evidence="2" type="ORF">SAMN04487766_105103</name>
</gene>
<proteinExistence type="predicted"/>
<keyword evidence="1" id="KW-0812">Transmembrane</keyword>
<evidence type="ECO:0000313" key="2">
    <source>
        <dbReference type="EMBL" id="SDM67249.1"/>
    </source>
</evidence>
<sequence length="139" mass="14770">MTEVQERQQEAVRAGPAGLLRLAPPAVWYLLASAVLVSLCSWSIVVDGWPGEGVRVAAVFVCLSVLVLGAEPWVHKRTAARERVVLRMVESNESVVMISLAAVTWLGWGAVPPILAGVLGAAPSLIGLWGLHALRKTTA</sequence>
<reference evidence="2 3" key="1">
    <citation type="submission" date="2016-10" db="EMBL/GenBank/DDBJ databases">
        <authorList>
            <person name="de Groot N.N."/>
        </authorList>
    </citation>
    <scope>NUCLEOTIDE SEQUENCE [LARGE SCALE GENOMIC DNA]</scope>
    <source>
        <strain evidence="2 3">KPR-7B</strain>
    </source>
</reference>
<feature type="transmembrane region" description="Helical" evidence="1">
    <location>
        <begin position="86"/>
        <end position="108"/>
    </location>
</feature>
<accession>A0A1G9V530</accession>
<keyword evidence="1" id="KW-0472">Membrane</keyword>
<dbReference type="RefSeq" id="WP_092609425.1">
    <property type="nucleotide sequence ID" value="NZ_FNHU01000005.1"/>
</dbReference>
<protein>
    <submittedName>
        <fullName evidence="2">Uncharacterized protein</fullName>
    </submittedName>
</protein>
<organism evidence="2 3">
    <name type="scientific">Actinomyces ruminicola</name>
    <dbReference type="NCBI Taxonomy" id="332524"/>
    <lineage>
        <taxon>Bacteria</taxon>
        <taxon>Bacillati</taxon>
        <taxon>Actinomycetota</taxon>
        <taxon>Actinomycetes</taxon>
        <taxon>Actinomycetales</taxon>
        <taxon>Actinomycetaceae</taxon>
        <taxon>Actinomyces</taxon>
    </lineage>
</organism>
<dbReference type="OrthoDB" id="9980515at2"/>
<dbReference type="AlphaFoldDB" id="A0A1G9V530"/>
<feature type="transmembrane region" description="Helical" evidence="1">
    <location>
        <begin position="56"/>
        <end position="74"/>
    </location>
</feature>
<dbReference type="EMBL" id="FNHU01000005">
    <property type="protein sequence ID" value="SDM67249.1"/>
    <property type="molecule type" value="Genomic_DNA"/>
</dbReference>
<name>A0A1G9V530_9ACTO</name>
<keyword evidence="1" id="KW-1133">Transmembrane helix</keyword>
<dbReference type="Proteomes" id="UP000199671">
    <property type="component" value="Unassembled WGS sequence"/>
</dbReference>
<evidence type="ECO:0000256" key="1">
    <source>
        <dbReference type="SAM" id="Phobius"/>
    </source>
</evidence>
<evidence type="ECO:0000313" key="3">
    <source>
        <dbReference type="Proteomes" id="UP000199671"/>
    </source>
</evidence>
<feature type="transmembrane region" description="Helical" evidence="1">
    <location>
        <begin position="26"/>
        <end position="44"/>
    </location>
</feature>